<dbReference type="FunFam" id="3.30.530.20:FF:000007">
    <property type="entry name" value="Major pollen allergen Bet v 1-A"/>
    <property type="match status" value="1"/>
</dbReference>
<dbReference type="PANTHER" id="PTHR46296:SF8">
    <property type="entry name" value="OS06G0297800 PROTEIN"/>
    <property type="match status" value="1"/>
</dbReference>
<dbReference type="PROSITE" id="PS50004">
    <property type="entry name" value="C2"/>
    <property type="match status" value="1"/>
</dbReference>
<dbReference type="SUPFAM" id="SSF55961">
    <property type="entry name" value="Bet v1-like"/>
    <property type="match status" value="1"/>
</dbReference>
<comment type="caution">
    <text evidence="3">The sequence shown here is derived from an EMBL/GenBank/DDBJ whole genome shotgun (WGS) entry which is preliminary data.</text>
</comment>
<dbReference type="Gene3D" id="3.30.530.20">
    <property type="match status" value="1"/>
</dbReference>
<dbReference type="GO" id="GO:0004864">
    <property type="term" value="F:protein phosphatase inhibitor activity"/>
    <property type="evidence" value="ECO:0007669"/>
    <property type="project" value="InterPro"/>
</dbReference>
<dbReference type="InterPro" id="IPR035892">
    <property type="entry name" value="C2_domain_sf"/>
</dbReference>
<dbReference type="PRINTS" id="PR00360">
    <property type="entry name" value="C2DOMAIN"/>
</dbReference>
<dbReference type="PRINTS" id="PR00634">
    <property type="entry name" value="BETALLERGEN"/>
</dbReference>
<dbReference type="InterPro" id="IPR023393">
    <property type="entry name" value="START-like_dom_sf"/>
</dbReference>
<evidence type="ECO:0000256" key="1">
    <source>
        <dbReference type="ARBA" id="ARBA00009744"/>
    </source>
</evidence>
<dbReference type="EMBL" id="JACMSC010000002">
    <property type="protein sequence ID" value="KAG6530935.1"/>
    <property type="molecule type" value="Genomic_DNA"/>
</dbReference>
<proteinExistence type="inferred from homology"/>
<evidence type="ECO:0000313" key="4">
    <source>
        <dbReference type="Proteomes" id="UP000734854"/>
    </source>
</evidence>
<keyword evidence="4" id="KW-1185">Reference proteome</keyword>
<dbReference type="InterPro" id="IPR024949">
    <property type="entry name" value="Bet_v_I_allergen"/>
</dbReference>
<name>A0A8J5LM30_ZINOF</name>
<sequence length="259" mass="28571">MKLWVHVIEAHNLPVVNLSGTCDPYVRLQLGNHRSKTKVVKKNLNPVRDEKFNFMVGELSEELIITVFDEDKYFNNDVLGKLKVSLLKVLDVHILGDEMVSGSFTGEVTLNVSAARLWKGGIEEPHILYPKLMPDYISKAERIGEGVGAINVFYYSPAANLPPGSLIKNKIEVLDEATFTFKNSSVEGGLLGVLVNSFTYESVFIPSGPDSCVAKIKFDYETIADQDLSEEELKAGRDGSIAVLKATEGYLLANPDVYA</sequence>
<dbReference type="AlphaFoldDB" id="A0A8J5LM30"/>
<dbReference type="GO" id="GO:0038023">
    <property type="term" value="F:signaling receptor activity"/>
    <property type="evidence" value="ECO:0007669"/>
    <property type="project" value="InterPro"/>
</dbReference>
<dbReference type="Gene3D" id="2.60.40.150">
    <property type="entry name" value="C2 domain"/>
    <property type="match status" value="1"/>
</dbReference>
<dbReference type="InterPro" id="IPR000916">
    <property type="entry name" value="Bet_v_I/MLP"/>
</dbReference>
<dbReference type="Pfam" id="PF00168">
    <property type="entry name" value="C2"/>
    <property type="match status" value="1"/>
</dbReference>
<protein>
    <recommendedName>
        <fullName evidence="2">C2 domain-containing protein</fullName>
    </recommendedName>
</protein>
<dbReference type="PANTHER" id="PTHR46296">
    <property type="entry name" value="BNAA05G37250D PROTEIN"/>
    <property type="match status" value="1"/>
</dbReference>
<dbReference type="GO" id="GO:0009738">
    <property type="term" value="P:abscisic acid-activated signaling pathway"/>
    <property type="evidence" value="ECO:0007669"/>
    <property type="project" value="InterPro"/>
</dbReference>
<feature type="domain" description="C2" evidence="2">
    <location>
        <begin position="1"/>
        <end position="99"/>
    </location>
</feature>
<dbReference type="InterPro" id="IPR044511">
    <property type="entry name" value="At1g03370/At5g50170-like"/>
</dbReference>
<dbReference type="GO" id="GO:0006952">
    <property type="term" value="P:defense response"/>
    <property type="evidence" value="ECO:0007669"/>
    <property type="project" value="InterPro"/>
</dbReference>
<dbReference type="Proteomes" id="UP000734854">
    <property type="component" value="Unassembled WGS sequence"/>
</dbReference>
<dbReference type="SMART" id="SM00239">
    <property type="entry name" value="C2"/>
    <property type="match status" value="1"/>
</dbReference>
<evidence type="ECO:0000313" key="3">
    <source>
        <dbReference type="EMBL" id="KAG6530935.1"/>
    </source>
</evidence>
<comment type="similarity">
    <text evidence="1">Belongs to the BetVI family.</text>
</comment>
<accession>A0A8J5LM30</accession>
<dbReference type="SUPFAM" id="SSF49562">
    <property type="entry name" value="C2 domain (Calcium/lipid-binding domain, CaLB)"/>
    <property type="match status" value="1"/>
</dbReference>
<evidence type="ECO:0000259" key="2">
    <source>
        <dbReference type="PROSITE" id="PS50004"/>
    </source>
</evidence>
<dbReference type="CDD" id="cd00030">
    <property type="entry name" value="C2"/>
    <property type="match status" value="1"/>
</dbReference>
<dbReference type="CDD" id="cd07816">
    <property type="entry name" value="Bet_v1-like"/>
    <property type="match status" value="1"/>
</dbReference>
<gene>
    <name evidence="3" type="ORF">ZIOFF_004702</name>
</gene>
<dbReference type="Pfam" id="PF00407">
    <property type="entry name" value="Bet_v_1"/>
    <property type="match status" value="1"/>
</dbReference>
<reference evidence="3 4" key="1">
    <citation type="submission" date="2020-08" db="EMBL/GenBank/DDBJ databases">
        <title>Plant Genome Project.</title>
        <authorList>
            <person name="Zhang R.-G."/>
        </authorList>
    </citation>
    <scope>NUCLEOTIDE SEQUENCE [LARGE SCALE GENOMIC DNA]</scope>
    <source>
        <tissue evidence="3">Rhizome</tissue>
    </source>
</reference>
<organism evidence="3 4">
    <name type="scientific">Zingiber officinale</name>
    <name type="common">Ginger</name>
    <name type="synonym">Amomum zingiber</name>
    <dbReference type="NCBI Taxonomy" id="94328"/>
    <lineage>
        <taxon>Eukaryota</taxon>
        <taxon>Viridiplantae</taxon>
        <taxon>Streptophyta</taxon>
        <taxon>Embryophyta</taxon>
        <taxon>Tracheophyta</taxon>
        <taxon>Spermatophyta</taxon>
        <taxon>Magnoliopsida</taxon>
        <taxon>Liliopsida</taxon>
        <taxon>Zingiberales</taxon>
        <taxon>Zingiberaceae</taxon>
        <taxon>Zingiber</taxon>
    </lineage>
</organism>
<dbReference type="InterPro" id="IPR000008">
    <property type="entry name" value="C2_dom"/>
</dbReference>
<dbReference type="GO" id="GO:0010427">
    <property type="term" value="F:abscisic acid binding"/>
    <property type="evidence" value="ECO:0007669"/>
    <property type="project" value="InterPro"/>
</dbReference>